<dbReference type="EMBL" id="JAUSUV010000008">
    <property type="protein sequence ID" value="MDQ0417894.1"/>
    <property type="molecule type" value="Genomic_DNA"/>
</dbReference>
<comment type="caution">
    <text evidence="1">The sequence shown here is derived from an EMBL/GenBank/DDBJ whole genome shotgun (WGS) entry which is preliminary data.</text>
</comment>
<organism evidence="1 2">
    <name type="scientific">Croceifilum oryzae</name>
    <dbReference type="NCBI Taxonomy" id="1553429"/>
    <lineage>
        <taxon>Bacteria</taxon>
        <taxon>Bacillati</taxon>
        <taxon>Bacillota</taxon>
        <taxon>Bacilli</taxon>
        <taxon>Bacillales</taxon>
        <taxon>Thermoactinomycetaceae</taxon>
        <taxon>Croceifilum</taxon>
    </lineage>
</organism>
<keyword evidence="2" id="KW-1185">Reference proteome</keyword>
<dbReference type="RefSeq" id="WP_307253205.1">
    <property type="nucleotide sequence ID" value="NZ_JAUSUV010000008.1"/>
</dbReference>
<accession>A0AAJ1TG60</accession>
<proteinExistence type="predicted"/>
<sequence length="103" mass="12248">MFGYRMNSQPEDAVRLARIFQSLIDVVEEQSNEEALVYTMEEASKKLRVSLPNFREHYLKKPDFPQLWSGKKCVIPRKALGEWLNDPERWKQSPDESYDSYDF</sequence>
<gene>
    <name evidence="1" type="ORF">J2Z48_002078</name>
</gene>
<dbReference type="Proteomes" id="UP001238450">
    <property type="component" value="Unassembled WGS sequence"/>
</dbReference>
<evidence type="ECO:0000313" key="1">
    <source>
        <dbReference type="EMBL" id="MDQ0417894.1"/>
    </source>
</evidence>
<dbReference type="AlphaFoldDB" id="A0AAJ1TG60"/>
<evidence type="ECO:0000313" key="2">
    <source>
        <dbReference type="Proteomes" id="UP001238450"/>
    </source>
</evidence>
<protein>
    <submittedName>
        <fullName evidence="1">SOS response-associated peptidase YedK</fullName>
    </submittedName>
</protein>
<name>A0AAJ1TG60_9BACL</name>
<reference evidence="1 2" key="1">
    <citation type="submission" date="2023-07" db="EMBL/GenBank/DDBJ databases">
        <title>Genomic Encyclopedia of Type Strains, Phase IV (KMG-IV): sequencing the most valuable type-strain genomes for metagenomic binning, comparative biology and taxonomic classification.</title>
        <authorList>
            <person name="Goeker M."/>
        </authorList>
    </citation>
    <scope>NUCLEOTIDE SEQUENCE [LARGE SCALE GENOMIC DNA]</scope>
    <source>
        <strain evidence="1 2">DSM 46876</strain>
    </source>
</reference>